<comment type="caution">
    <text evidence="2">The sequence shown here is derived from an EMBL/GenBank/DDBJ whole genome shotgun (WGS) entry which is preliminary data.</text>
</comment>
<name>A0ABN8DZB7_9VIBR</name>
<keyword evidence="1" id="KW-0472">Membrane</keyword>
<accession>A0ABN8DZB7</accession>
<keyword evidence="1" id="KW-1133">Transmembrane helix</keyword>
<evidence type="ECO:0000313" key="3">
    <source>
        <dbReference type="Proteomes" id="UP000838748"/>
    </source>
</evidence>
<dbReference type="Proteomes" id="UP000838748">
    <property type="component" value="Unassembled WGS sequence"/>
</dbReference>
<feature type="transmembrane region" description="Helical" evidence="1">
    <location>
        <begin position="32"/>
        <end position="49"/>
    </location>
</feature>
<keyword evidence="3" id="KW-1185">Reference proteome</keyword>
<evidence type="ECO:0000256" key="1">
    <source>
        <dbReference type="SAM" id="Phobius"/>
    </source>
</evidence>
<gene>
    <name evidence="2" type="ORF">VMF7928_00900</name>
</gene>
<proteinExistence type="predicted"/>
<evidence type="ECO:0000313" key="2">
    <source>
        <dbReference type="EMBL" id="CAH0537064.1"/>
    </source>
</evidence>
<organism evidence="2 3">
    <name type="scientific">Vibrio marisflavi CECT 7928</name>
    <dbReference type="NCBI Taxonomy" id="634439"/>
    <lineage>
        <taxon>Bacteria</taxon>
        <taxon>Pseudomonadati</taxon>
        <taxon>Pseudomonadota</taxon>
        <taxon>Gammaproteobacteria</taxon>
        <taxon>Vibrionales</taxon>
        <taxon>Vibrionaceae</taxon>
        <taxon>Vibrio</taxon>
    </lineage>
</organism>
<reference evidence="2" key="1">
    <citation type="submission" date="2021-11" db="EMBL/GenBank/DDBJ databases">
        <authorList>
            <person name="Rodrigo-Torres L."/>
            <person name="Arahal R. D."/>
            <person name="Lucena T."/>
        </authorList>
    </citation>
    <scope>NUCLEOTIDE SEQUENCE</scope>
    <source>
        <strain evidence="2">CECT 7928</strain>
    </source>
</reference>
<protein>
    <submittedName>
        <fullName evidence="2">Uncharacterized protein</fullName>
    </submittedName>
</protein>
<sequence length="50" mass="5468">MSGLCQRNGVYVTPIVNCTIITIDKNNNIKNLIVTIALICTIILVVMCCN</sequence>
<dbReference type="EMBL" id="CAKLDM010000001">
    <property type="protein sequence ID" value="CAH0537064.1"/>
    <property type="molecule type" value="Genomic_DNA"/>
</dbReference>
<keyword evidence="1" id="KW-0812">Transmembrane</keyword>